<sequence length="143" mass="16649">MEEFMCVQLKSLELEEEYYENNTLYHEFWVGDKSFIKSDSDNDSIKAEYGNSDSEDTMNVEPPCRSQTFLLAHIDYNSGIPYHAFPENNRMSCSTVGLVDNAIFSDLCRTIVLFKTIETFCHTATFSWTHTVITVRHFVKKYK</sequence>
<keyword evidence="2" id="KW-1185">Reference proteome</keyword>
<gene>
    <name evidence="1" type="ORF">PACLA_8A078811</name>
</gene>
<comment type="caution">
    <text evidence="1">The sequence shown here is derived from an EMBL/GenBank/DDBJ whole genome shotgun (WGS) entry which is preliminary data.</text>
</comment>
<evidence type="ECO:0000313" key="2">
    <source>
        <dbReference type="Proteomes" id="UP001152795"/>
    </source>
</evidence>
<evidence type="ECO:0000313" key="1">
    <source>
        <dbReference type="EMBL" id="CAB3977939.1"/>
    </source>
</evidence>
<accession>A0A6S7FPK6</accession>
<name>A0A6S7FPK6_PARCT</name>
<proteinExistence type="predicted"/>
<protein>
    <submittedName>
        <fullName evidence="1">Uncharacterized protein</fullName>
    </submittedName>
</protein>
<organism evidence="1 2">
    <name type="scientific">Paramuricea clavata</name>
    <name type="common">Red gorgonian</name>
    <name type="synonym">Violescent sea-whip</name>
    <dbReference type="NCBI Taxonomy" id="317549"/>
    <lineage>
        <taxon>Eukaryota</taxon>
        <taxon>Metazoa</taxon>
        <taxon>Cnidaria</taxon>
        <taxon>Anthozoa</taxon>
        <taxon>Octocorallia</taxon>
        <taxon>Malacalcyonacea</taxon>
        <taxon>Plexauridae</taxon>
        <taxon>Paramuricea</taxon>
    </lineage>
</organism>
<dbReference type="AlphaFoldDB" id="A0A6S7FPK6"/>
<dbReference type="EMBL" id="CACRXK020000081">
    <property type="protein sequence ID" value="CAB3977939.1"/>
    <property type="molecule type" value="Genomic_DNA"/>
</dbReference>
<dbReference type="Proteomes" id="UP001152795">
    <property type="component" value="Unassembled WGS sequence"/>
</dbReference>
<reference evidence="1" key="1">
    <citation type="submission" date="2020-04" db="EMBL/GenBank/DDBJ databases">
        <authorList>
            <person name="Alioto T."/>
            <person name="Alioto T."/>
            <person name="Gomez Garrido J."/>
        </authorList>
    </citation>
    <scope>NUCLEOTIDE SEQUENCE</scope>
    <source>
        <strain evidence="1">A484AB</strain>
    </source>
</reference>